<dbReference type="EMBL" id="JAEUBD010001178">
    <property type="protein sequence ID" value="KAH3665235.1"/>
    <property type="molecule type" value="Genomic_DNA"/>
</dbReference>
<protein>
    <submittedName>
        <fullName evidence="2">Uncharacterized protein</fullName>
    </submittedName>
</protein>
<dbReference type="Proteomes" id="UP000788993">
    <property type="component" value="Unassembled WGS sequence"/>
</dbReference>
<feature type="region of interest" description="Disordered" evidence="1">
    <location>
        <begin position="179"/>
        <end position="237"/>
    </location>
</feature>
<organism evidence="2 3">
    <name type="scientific">Ogataea polymorpha</name>
    <dbReference type="NCBI Taxonomy" id="460523"/>
    <lineage>
        <taxon>Eukaryota</taxon>
        <taxon>Fungi</taxon>
        <taxon>Dikarya</taxon>
        <taxon>Ascomycota</taxon>
        <taxon>Saccharomycotina</taxon>
        <taxon>Pichiomycetes</taxon>
        <taxon>Pichiales</taxon>
        <taxon>Pichiaceae</taxon>
        <taxon>Ogataea</taxon>
    </lineage>
</organism>
<comment type="caution">
    <text evidence="2">The sequence shown here is derived from an EMBL/GenBank/DDBJ whole genome shotgun (WGS) entry which is preliminary data.</text>
</comment>
<sequence length="318" mass="34106">MSDWKSLSYNSGTSYKLAIISSSTHVGTTFQLLPSCPVYRNSENARTVGLENGRHSVRGKKRASILASAASGKSTLSFLGRSDRRVFESGSTSSRADRACVRPLDEASLGPNEGARKSKDVVESFRSCGSSGIGGCGGSSSKLRRRFELFIDIDSFSCPSREFRREAPESLLEAASELRREAGREPNRGVPDNGDDFPDSWNGCLNNGVRDSGVLDSLNDPDKSVSAGELASELGSESSGNAWRSAKALAYASASSLSKRHPHRLRHRLSGTGIDVPSEQMNSKSEIDVDRSNACLPRATAYGGKTDRIELVMICGAT</sequence>
<keyword evidence="3" id="KW-1185">Reference proteome</keyword>
<evidence type="ECO:0000313" key="3">
    <source>
        <dbReference type="Proteomes" id="UP000788993"/>
    </source>
</evidence>
<proteinExistence type="predicted"/>
<evidence type="ECO:0000256" key="1">
    <source>
        <dbReference type="SAM" id="MobiDB-lite"/>
    </source>
</evidence>
<evidence type="ECO:0000313" key="2">
    <source>
        <dbReference type="EMBL" id="KAH3665235.1"/>
    </source>
</evidence>
<dbReference type="AlphaFoldDB" id="A0A9P8P4S4"/>
<reference evidence="2" key="1">
    <citation type="journal article" date="2021" name="Open Biol.">
        <title>Shared evolutionary footprints suggest mitochondrial oxidative damage underlies multiple complex I losses in fungi.</title>
        <authorList>
            <person name="Schikora-Tamarit M.A."/>
            <person name="Marcet-Houben M."/>
            <person name="Nosek J."/>
            <person name="Gabaldon T."/>
        </authorList>
    </citation>
    <scope>NUCLEOTIDE SEQUENCE</scope>
    <source>
        <strain evidence="2">NCAIM Y.01608</strain>
    </source>
</reference>
<feature type="compositionally biased region" description="Low complexity" evidence="1">
    <location>
        <begin position="226"/>
        <end position="237"/>
    </location>
</feature>
<reference evidence="2" key="2">
    <citation type="submission" date="2021-01" db="EMBL/GenBank/DDBJ databases">
        <authorList>
            <person name="Schikora-Tamarit M.A."/>
        </authorList>
    </citation>
    <scope>NUCLEOTIDE SEQUENCE</scope>
    <source>
        <strain evidence="2">NCAIM Y.01608</strain>
    </source>
</reference>
<name>A0A9P8P4S4_9ASCO</name>
<accession>A0A9P8P4S4</accession>
<gene>
    <name evidence="2" type="ORF">OGATHE_004050</name>
</gene>